<dbReference type="InterPro" id="IPR025326">
    <property type="entry name" value="DUF4232"/>
</dbReference>
<name>A0A2T2WXP5_9FIRM</name>
<reference evidence="3 4" key="1">
    <citation type="journal article" date="2014" name="BMC Genomics">
        <title>Comparison of environmental and isolate Sulfobacillus genomes reveals diverse carbon, sulfur, nitrogen, and hydrogen metabolisms.</title>
        <authorList>
            <person name="Justice N.B."/>
            <person name="Norman A."/>
            <person name="Brown C.T."/>
            <person name="Singh A."/>
            <person name="Thomas B.C."/>
            <person name="Banfield J.F."/>
        </authorList>
    </citation>
    <scope>NUCLEOTIDE SEQUENCE [LARGE SCALE GENOMIC DNA]</scope>
    <source>
        <strain evidence="3">AMDSBA1</strain>
    </source>
</reference>
<dbReference type="Pfam" id="PF14016">
    <property type="entry name" value="DUF4232"/>
    <property type="match status" value="1"/>
</dbReference>
<feature type="domain" description="DUF4232" evidence="2">
    <location>
        <begin position="38"/>
        <end position="118"/>
    </location>
</feature>
<dbReference type="AlphaFoldDB" id="A0A2T2WXP5"/>
<sequence>MVLAGLGVWISARSQENPTRSAASANTNDVSTSLPPRCRTDQLTWQVAQRNGIAGGSIVLKRLHNISHQGCSLQGSPHVHTFVTAHPSTALPFRQETTYAPHPSGSVVIAPGGWASFYEIIHADNYDPTLTLPPMTSRWRLPGATQPIATAISPSHTITGGYRIITVFVSNIYSGKFPSHTPGIQWSNNSGHPPLPARQKKDRE</sequence>
<gene>
    <name evidence="3" type="ORF">C7B43_12605</name>
</gene>
<feature type="region of interest" description="Disordered" evidence="1">
    <location>
        <begin position="183"/>
        <end position="204"/>
    </location>
</feature>
<dbReference type="EMBL" id="PXYT01000030">
    <property type="protein sequence ID" value="PSR27003.1"/>
    <property type="molecule type" value="Genomic_DNA"/>
</dbReference>
<organism evidence="3 4">
    <name type="scientific">Sulfobacillus benefaciens</name>
    <dbReference type="NCBI Taxonomy" id="453960"/>
    <lineage>
        <taxon>Bacteria</taxon>
        <taxon>Bacillati</taxon>
        <taxon>Bacillota</taxon>
        <taxon>Clostridia</taxon>
        <taxon>Eubacteriales</taxon>
        <taxon>Clostridiales Family XVII. Incertae Sedis</taxon>
        <taxon>Sulfobacillus</taxon>
    </lineage>
</organism>
<protein>
    <recommendedName>
        <fullName evidence="2">DUF4232 domain-containing protein</fullName>
    </recommendedName>
</protein>
<feature type="region of interest" description="Disordered" evidence="1">
    <location>
        <begin position="15"/>
        <end position="34"/>
    </location>
</feature>
<accession>A0A2T2WXP5</accession>
<comment type="caution">
    <text evidence="3">The sequence shown here is derived from an EMBL/GenBank/DDBJ whole genome shotgun (WGS) entry which is preliminary data.</text>
</comment>
<evidence type="ECO:0000313" key="3">
    <source>
        <dbReference type="EMBL" id="PSR27003.1"/>
    </source>
</evidence>
<proteinExistence type="predicted"/>
<dbReference type="Proteomes" id="UP000242699">
    <property type="component" value="Unassembled WGS sequence"/>
</dbReference>
<evidence type="ECO:0000256" key="1">
    <source>
        <dbReference type="SAM" id="MobiDB-lite"/>
    </source>
</evidence>
<evidence type="ECO:0000313" key="4">
    <source>
        <dbReference type="Proteomes" id="UP000242699"/>
    </source>
</evidence>
<evidence type="ECO:0000259" key="2">
    <source>
        <dbReference type="Pfam" id="PF14016"/>
    </source>
</evidence>